<dbReference type="InParanoid" id="A0A0C2Z076"/>
<evidence type="ECO:0000313" key="3">
    <source>
        <dbReference type="Proteomes" id="UP000053989"/>
    </source>
</evidence>
<feature type="compositionally biased region" description="Acidic residues" evidence="1">
    <location>
        <begin position="341"/>
        <end position="351"/>
    </location>
</feature>
<dbReference type="OrthoDB" id="2706629at2759"/>
<accession>A0A0C2Z076</accession>
<evidence type="ECO:0000256" key="1">
    <source>
        <dbReference type="SAM" id="MobiDB-lite"/>
    </source>
</evidence>
<feature type="compositionally biased region" description="Basic and acidic residues" evidence="1">
    <location>
        <begin position="210"/>
        <end position="219"/>
    </location>
</feature>
<reference evidence="2 3" key="1">
    <citation type="submission" date="2014-04" db="EMBL/GenBank/DDBJ databases">
        <authorList>
            <consortium name="DOE Joint Genome Institute"/>
            <person name="Kuo A."/>
            <person name="Kohler A."/>
            <person name="Nagy L.G."/>
            <person name="Floudas D."/>
            <person name="Copeland A."/>
            <person name="Barry K.W."/>
            <person name="Cichocki N."/>
            <person name="Veneault-Fourrey C."/>
            <person name="LaButti K."/>
            <person name="Lindquist E.A."/>
            <person name="Lipzen A."/>
            <person name="Lundell T."/>
            <person name="Morin E."/>
            <person name="Murat C."/>
            <person name="Sun H."/>
            <person name="Tunlid A."/>
            <person name="Henrissat B."/>
            <person name="Grigoriev I.V."/>
            <person name="Hibbett D.S."/>
            <person name="Martin F."/>
            <person name="Nordberg H.P."/>
            <person name="Cantor M.N."/>
            <person name="Hua S.X."/>
        </authorList>
    </citation>
    <scope>NUCLEOTIDE SEQUENCE [LARGE SCALE GENOMIC DNA]</scope>
    <source>
        <strain evidence="2 3">Foug A</strain>
    </source>
</reference>
<sequence length="357" mass="40178">MSSSNINGNNGNNASGINWKWVVSPNLLEQMDNSIKVQIVKVDEQSWQRHDKIMKRAAEQEAQRKAEEEKCKAEEEAKQKAEEEKWKAEEEGKWKAEENKRRAKEEYRAQAEVKRKQKADTQEATEAFRVKIAQGGAQGAKPKSCRAASQHVPNKGIKGWYPPCDHCRRSGDSKGCVLPPDARSPTCGQCHLAKIKCHFEVSTSTMERSTSGEKRKESKTSVTTIETLLRGGEKRKRMKKVVVEATSTEEIEEAMGSFLVAGPSTRPDSVTQVLDCRLSEVIMAIDRNTRELARLRGKMDGFAWEMQRLANTGNRKGKGKARAEEPEDEDEQLEKTKESEDGGEDNEEEDAQHDADE</sequence>
<feature type="region of interest" description="Disordered" evidence="1">
    <location>
        <begin position="309"/>
        <end position="357"/>
    </location>
</feature>
<dbReference type="PROSITE" id="PS50096">
    <property type="entry name" value="IQ"/>
    <property type="match status" value="1"/>
</dbReference>
<gene>
    <name evidence="2" type="ORF">SCLCIDRAFT_30485</name>
</gene>
<reference evidence="3" key="2">
    <citation type="submission" date="2015-01" db="EMBL/GenBank/DDBJ databases">
        <title>Evolutionary Origins and Diversification of the Mycorrhizal Mutualists.</title>
        <authorList>
            <consortium name="DOE Joint Genome Institute"/>
            <consortium name="Mycorrhizal Genomics Consortium"/>
            <person name="Kohler A."/>
            <person name="Kuo A."/>
            <person name="Nagy L.G."/>
            <person name="Floudas D."/>
            <person name="Copeland A."/>
            <person name="Barry K.W."/>
            <person name="Cichocki N."/>
            <person name="Veneault-Fourrey C."/>
            <person name="LaButti K."/>
            <person name="Lindquist E.A."/>
            <person name="Lipzen A."/>
            <person name="Lundell T."/>
            <person name="Morin E."/>
            <person name="Murat C."/>
            <person name="Riley R."/>
            <person name="Ohm R."/>
            <person name="Sun H."/>
            <person name="Tunlid A."/>
            <person name="Henrissat B."/>
            <person name="Grigoriev I.V."/>
            <person name="Hibbett D.S."/>
            <person name="Martin F."/>
        </authorList>
    </citation>
    <scope>NUCLEOTIDE SEQUENCE [LARGE SCALE GENOMIC DNA]</scope>
    <source>
        <strain evidence="3">Foug A</strain>
    </source>
</reference>
<feature type="region of interest" description="Disordered" evidence="1">
    <location>
        <begin position="55"/>
        <end position="102"/>
    </location>
</feature>
<organism evidence="2 3">
    <name type="scientific">Scleroderma citrinum Foug A</name>
    <dbReference type="NCBI Taxonomy" id="1036808"/>
    <lineage>
        <taxon>Eukaryota</taxon>
        <taxon>Fungi</taxon>
        <taxon>Dikarya</taxon>
        <taxon>Basidiomycota</taxon>
        <taxon>Agaricomycotina</taxon>
        <taxon>Agaricomycetes</taxon>
        <taxon>Agaricomycetidae</taxon>
        <taxon>Boletales</taxon>
        <taxon>Sclerodermatineae</taxon>
        <taxon>Sclerodermataceae</taxon>
        <taxon>Scleroderma</taxon>
    </lineage>
</organism>
<dbReference type="STRING" id="1036808.A0A0C2Z076"/>
<evidence type="ECO:0000313" key="2">
    <source>
        <dbReference type="EMBL" id="KIM55233.1"/>
    </source>
</evidence>
<name>A0A0C2Z076_9AGAM</name>
<feature type="region of interest" description="Disordered" evidence="1">
    <location>
        <begin position="206"/>
        <end position="235"/>
    </location>
</feature>
<dbReference type="HOGENOM" id="CLU_080791_0_0_1"/>
<dbReference type="Proteomes" id="UP000053989">
    <property type="component" value="Unassembled WGS sequence"/>
</dbReference>
<dbReference type="EMBL" id="KN822138">
    <property type="protein sequence ID" value="KIM55233.1"/>
    <property type="molecule type" value="Genomic_DNA"/>
</dbReference>
<protein>
    <submittedName>
        <fullName evidence="2">Uncharacterized protein</fullName>
    </submittedName>
</protein>
<proteinExistence type="predicted"/>
<dbReference type="AlphaFoldDB" id="A0A0C2Z076"/>
<keyword evidence="3" id="KW-1185">Reference proteome</keyword>